<dbReference type="Proteomes" id="UP000050795">
    <property type="component" value="Unassembled WGS sequence"/>
</dbReference>
<accession>A0AA85J2M3</accession>
<proteinExistence type="predicted"/>
<reference evidence="1" key="1">
    <citation type="submission" date="2022-06" db="EMBL/GenBank/DDBJ databases">
        <authorList>
            <person name="Berger JAMES D."/>
            <person name="Berger JAMES D."/>
        </authorList>
    </citation>
    <scope>NUCLEOTIDE SEQUENCE [LARGE SCALE GENOMIC DNA]</scope>
</reference>
<organism evidence="1 2">
    <name type="scientific">Trichobilharzia regenti</name>
    <name type="common">Nasal bird schistosome</name>
    <dbReference type="NCBI Taxonomy" id="157069"/>
    <lineage>
        <taxon>Eukaryota</taxon>
        <taxon>Metazoa</taxon>
        <taxon>Spiralia</taxon>
        <taxon>Lophotrochozoa</taxon>
        <taxon>Platyhelminthes</taxon>
        <taxon>Trematoda</taxon>
        <taxon>Digenea</taxon>
        <taxon>Strigeidida</taxon>
        <taxon>Schistosomatoidea</taxon>
        <taxon>Schistosomatidae</taxon>
        <taxon>Trichobilharzia</taxon>
    </lineage>
</organism>
<sequence length="141" mass="16390">MSESIKLAKAYLWITMTIYDLNQLFVRGTKGTGQLLRLVLRRFDYHDTYCSQCSRLDHSSTSGMQIHQRSRLCDKHSLSPKQQRTEFEFNTNYCGSQISLLRIESNSNIPHCGSDSHWIIHILYNLHLSQFTKMDSLVVCT</sequence>
<evidence type="ECO:0000313" key="2">
    <source>
        <dbReference type="WBParaSite" id="TREG1_126590.1"/>
    </source>
</evidence>
<evidence type="ECO:0000313" key="1">
    <source>
        <dbReference type="Proteomes" id="UP000050795"/>
    </source>
</evidence>
<name>A0AA85J2M3_TRIRE</name>
<keyword evidence="1" id="KW-1185">Reference proteome</keyword>
<dbReference type="WBParaSite" id="TREG1_126590.1">
    <property type="protein sequence ID" value="TREG1_126590.1"/>
    <property type="gene ID" value="TREG1_126590"/>
</dbReference>
<reference evidence="2" key="2">
    <citation type="submission" date="2023-11" db="UniProtKB">
        <authorList>
            <consortium name="WormBaseParasite"/>
        </authorList>
    </citation>
    <scope>IDENTIFICATION</scope>
</reference>
<dbReference type="AlphaFoldDB" id="A0AA85J2M3"/>
<protein>
    <submittedName>
        <fullName evidence="2">Uncharacterized protein</fullName>
    </submittedName>
</protein>